<proteinExistence type="predicted"/>
<keyword evidence="1" id="KW-0812">Transmembrane</keyword>
<name>A0AA35XSR6_METCP</name>
<gene>
    <name evidence="2" type="ORF">MCNOR_0494</name>
</gene>
<accession>A0AA35XSR6</accession>
<sequence>MSLISLMVLGFLLFALGFLKYGAAMVWAGIAVFVLACLTSAGRLFLSR</sequence>
<evidence type="ECO:0000313" key="3">
    <source>
        <dbReference type="Proteomes" id="UP001158598"/>
    </source>
</evidence>
<evidence type="ECO:0000256" key="1">
    <source>
        <dbReference type="SAM" id="Phobius"/>
    </source>
</evidence>
<reference evidence="2" key="1">
    <citation type="submission" date="2023-03" db="EMBL/GenBank/DDBJ databases">
        <authorList>
            <person name="Pearce D."/>
        </authorList>
    </citation>
    <scope>NUCLEOTIDE SEQUENCE</scope>
    <source>
        <strain evidence="2">Mc</strain>
    </source>
</reference>
<organism evidence="2 3">
    <name type="scientific">Methylococcus capsulatus</name>
    <dbReference type="NCBI Taxonomy" id="414"/>
    <lineage>
        <taxon>Bacteria</taxon>
        <taxon>Pseudomonadati</taxon>
        <taxon>Pseudomonadota</taxon>
        <taxon>Gammaproteobacteria</taxon>
        <taxon>Methylococcales</taxon>
        <taxon>Methylococcaceae</taxon>
        <taxon>Methylococcus</taxon>
    </lineage>
</organism>
<protein>
    <submittedName>
        <fullName evidence="2">Uncharacterized protein</fullName>
    </submittedName>
</protein>
<dbReference type="RefSeq" id="WP_282213524.1">
    <property type="nucleotide sequence ID" value="NZ_OX458332.1"/>
</dbReference>
<evidence type="ECO:0000313" key="2">
    <source>
        <dbReference type="EMBL" id="CAI8742793.1"/>
    </source>
</evidence>
<keyword evidence="1" id="KW-1133">Transmembrane helix</keyword>
<dbReference type="EMBL" id="OX458332">
    <property type="protein sequence ID" value="CAI8742793.1"/>
    <property type="molecule type" value="Genomic_DNA"/>
</dbReference>
<dbReference type="AlphaFoldDB" id="A0AA35XSR6"/>
<dbReference type="Proteomes" id="UP001158598">
    <property type="component" value="Chromosome"/>
</dbReference>
<keyword evidence="1" id="KW-0472">Membrane</keyword>
<feature type="transmembrane region" description="Helical" evidence="1">
    <location>
        <begin position="27"/>
        <end position="46"/>
    </location>
</feature>